<evidence type="ECO:0000313" key="6">
    <source>
        <dbReference type="EMBL" id="MEP1058737.1"/>
    </source>
</evidence>
<feature type="transmembrane region" description="Helical" evidence="5">
    <location>
        <begin position="193"/>
        <end position="212"/>
    </location>
</feature>
<dbReference type="Gene3D" id="1.20.1740.10">
    <property type="entry name" value="Amino acid/polyamine transporter I"/>
    <property type="match status" value="1"/>
</dbReference>
<evidence type="ECO:0000256" key="4">
    <source>
        <dbReference type="ARBA" id="ARBA00023136"/>
    </source>
</evidence>
<dbReference type="PANTHER" id="PTHR11785:SF512">
    <property type="entry name" value="SOBREMESA, ISOFORM B"/>
    <property type="match status" value="1"/>
</dbReference>
<dbReference type="InterPro" id="IPR002293">
    <property type="entry name" value="AA/rel_permease1"/>
</dbReference>
<feature type="transmembrane region" description="Helical" evidence="5">
    <location>
        <begin position="232"/>
        <end position="252"/>
    </location>
</feature>
<evidence type="ECO:0000256" key="3">
    <source>
        <dbReference type="ARBA" id="ARBA00022989"/>
    </source>
</evidence>
<dbReference type="PIRSF" id="PIRSF006060">
    <property type="entry name" value="AA_transporter"/>
    <property type="match status" value="1"/>
</dbReference>
<name>A0ABV0KHL9_9CYAN</name>
<feature type="transmembrane region" description="Helical" evidence="5">
    <location>
        <begin position="162"/>
        <end position="181"/>
    </location>
</feature>
<keyword evidence="4 5" id="KW-0472">Membrane</keyword>
<feature type="transmembrane region" description="Helical" evidence="5">
    <location>
        <begin position="360"/>
        <end position="379"/>
    </location>
</feature>
<evidence type="ECO:0000256" key="1">
    <source>
        <dbReference type="ARBA" id="ARBA00004141"/>
    </source>
</evidence>
<dbReference type="PANTHER" id="PTHR11785">
    <property type="entry name" value="AMINO ACID TRANSPORTER"/>
    <property type="match status" value="1"/>
</dbReference>
<accession>A0ABV0KHL9</accession>
<dbReference type="RefSeq" id="WP_190447456.1">
    <property type="nucleotide sequence ID" value="NZ_JAMPLM010000006.1"/>
</dbReference>
<feature type="transmembrane region" description="Helical" evidence="5">
    <location>
        <begin position="55"/>
        <end position="74"/>
    </location>
</feature>
<dbReference type="EMBL" id="JAMPLM010000006">
    <property type="protein sequence ID" value="MEP1058737.1"/>
    <property type="molecule type" value="Genomic_DNA"/>
</dbReference>
<gene>
    <name evidence="6" type="ORF">NDI38_09825</name>
</gene>
<feature type="transmembrane region" description="Helical" evidence="5">
    <location>
        <begin position="95"/>
        <end position="119"/>
    </location>
</feature>
<dbReference type="Pfam" id="PF13520">
    <property type="entry name" value="AA_permease_2"/>
    <property type="match status" value="1"/>
</dbReference>
<sequence>MTIKSIEPQPTLLKSTLSVTDATAIIVGMVVGAGIFETPALVAANAGSAGMALSIWVLGGAMSLVGALCYAELASAFPDAGGSYHYFMRAYGPNLAFLFAWARMAVIQTGSIALLAFIFGDYAAQLLPLGSYSSFFYAMLSIVVLTGLNFTGVEQGKWTQNLLTLAKVLGLLLVIVAGLAATTTAAPAPTEPASQGSFGLAMLFVLLTYGGWNEAAHLSAEIRHVQRNMSKALLWSIGIIVSIYLLINLAYLQGLGLAGMAGSEAVAADLMRQVAGEGGAKFISFLIAVSALGATNATIFTGARTNYALGRDFPAFALLGRWNNRANVPANALLVQGAIALALVLLGALTRKGFETMVDYTAPVFWFFFLLSGIALFVLRWREPEAPRPFRVPLFPLVPLLFCSVCLYLLYSSLVFTGLGALVGVAVLAIGVPILWLMRKRVQP</sequence>
<evidence type="ECO:0000313" key="7">
    <source>
        <dbReference type="Proteomes" id="UP001476950"/>
    </source>
</evidence>
<feature type="transmembrane region" description="Helical" evidence="5">
    <location>
        <begin position="391"/>
        <end position="411"/>
    </location>
</feature>
<proteinExistence type="predicted"/>
<feature type="transmembrane region" description="Helical" evidence="5">
    <location>
        <begin position="328"/>
        <end position="348"/>
    </location>
</feature>
<reference evidence="6 7" key="1">
    <citation type="submission" date="2022-04" db="EMBL/GenBank/DDBJ databases">
        <title>Positive selection, recombination, and allopatry shape intraspecific diversity of widespread and dominant cyanobacteria.</title>
        <authorList>
            <person name="Wei J."/>
            <person name="Shu W."/>
            <person name="Hu C."/>
        </authorList>
    </citation>
    <scope>NUCLEOTIDE SEQUENCE [LARGE SCALE GENOMIC DNA]</scope>
    <source>
        <strain evidence="6 7">AS-A4</strain>
    </source>
</reference>
<feature type="transmembrane region" description="Helical" evidence="5">
    <location>
        <begin position="12"/>
        <end position="35"/>
    </location>
</feature>
<keyword evidence="7" id="KW-1185">Reference proteome</keyword>
<protein>
    <submittedName>
        <fullName evidence="6">Amino acid permease</fullName>
    </submittedName>
</protein>
<keyword evidence="2 5" id="KW-0812">Transmembrane</keyword>
<feature type="transmembrane region" description="Helical" evidence="5">
    <location>
        <begin position="417"/>
        <end position="438"/>
    </location>
</feature>
<dbReference type="Proteomes" id="UP001476950">
    <property type="component" value="Unassembled WGS sequence"/>
</dbReference>
<comment type="subcellular location">
    <subcellularLocation>
        <location evidence="1">Membrane</location>
        <topology evidence="1">Multi-pass membrane protein</topology>
    </subcellularLocation>
</comment>
<evidence type="ECO:0000256" key="2">
    <source>
        <dbReference type="ARBA" id="ARBA00022692"/>
    </source>
</evidence>
<evidence type="ECO:0000256" key="5">
    <source>
        <dbReference type="SAM" id="Phobius"/>
    </source>
</evidence>
<comment type="caution">
    <text evidence="6">The sequence shown here is derived from an EMBL/GenBank/DDBJ whole genome shotgun (WGS) entry which is preliminary data.</text>
</comment>
<feature type="transmembrane region" description="Helical" evidence="5">
    <location>
        <begin position="282"/>
        <end position="307"/>
    </location>
</feature>
<feature type="transmembrane region" description="Helical" evidence="5">
    <location>
        <begin position="131"/>
        <end position="150"/>
    </location>
</feature>
<dbReference type="InterPro" id="IPR050598">
    <property type="entry name" value="AminoAcid_Transporter"/>
</dbReference>
<keyword evidence="3 5" id="KW-1133">Transmembrane helix</keyword>
<organism evidence="6 7">
    <name type="scientific">Stenomitos frigidus AS-A4</name>
    <dbReference type="NCBI Taxonomy" id="2933935"/>
    <lineage>
        <taxon>Bacteria</taxon>
        <taxon>Bacillati</taxon>
        <taxon>Cyanobacteriota</taxon>
        <taxon>Cyanophyceae</taxon>
        <taxon>Leptolyngbyales</taxon>
        <taxon>Leptolyngbyaceae</taxon>
        <taxon>Stenomitos</taxon>
    </lineage>
</organism>